<sequence length="391" mass="45124">MRFLNRREMILKTFGEEDPGGVVWQPRIENWYDVNKAQGDLPERYQNMDLLEVYDDLDASPRPYLIPYPSPEDLRGEEGWGGFCPQYAPPVIKIKSKGNVEGEIRKEEGEIIERWDTPKGRLTRRWKPPQTSISARVHEYPIKDIEDLDTLEYILEDQQWEFDLDAWKEVKNRIGDRAPIAAIAGRAPLQELHMFFMPYEKAINRLLKSNPKKVKNFLKKALELKSEAFDTLAESPVELICLADNLDGRLLGPSLFEEHILPYYQRYAPELKDVGKLIYAHWDGSLRGILNYAQDTKLHGLEALTPKPQGDVTLEEIKEALGDNMVLLDGVPAQLFMPNESEKALEKTVKKILNMFYPNIVLGISDELPPKANIERVKLVSEIVRDWNKKR</sequence>
<dbReference type="Gene3D" id="3.20.20.210">
    <property type="match status" value="1"/>
</dbReference>
<evidence type="ECO:0000313" key="3">
    <source>
        <dbReference type="Proteomes" id="UP000070341"/>
    </source>
</evidence>
<dbReference type="InterPro" id="IPR038071">
    <property type="entry name" value="UROD/MetE-like_sf"/>
</dbReference>
<evidence type="ECO:0000313" key="2">
    <source>
        <dbReference type="EMBL" id="KXA99885.1"/>
    </source>
</evidence>
<dbReference type="InterPro" id="IPR000257">
    <property type="entry name" value="Uroporphyrinogen_deCOase"/>
</dbReference>
<dbReference type="AlphaFoldDB" id="A0A133V0E4"/>
<dbReference type="EMBL" id="LHXU01000027">
    <property type="protein sequence ID" value="KXA99885.1"/>
    <property type="molecule type" value="Genomic_DNA"/>
</dbReference>
<dbReference type="SUPFAM" id="SSF51726">
    <property type="entry name" value="UROD/MetE-like"/>
    <property type="match status" value="1"/>
</dbReference>
<evidence type="ECO:0000259" key="1">
    <source>
        <dbReference type="Pfam" id="PF01208"/>
    </source>
</evidence>
<dbReference type="InterPro" id="IPR052024">
    <property type="entry name" value="Methanogen_methyltrans"/>
</dbReference>
<dbReference type="Pfam" id="PF01208">
    <property type="entry name" value="URO-D"/>
    <property type="match status" value="1"/>
</dbReference>
<protein>
    <recommendedName>
        <fullName evidence="1">Uroporphyrinogen decarboxylase (URO-D) domain-containing protein</fullName>
    </recommendedName>
</protein>
<dbReference type="GO" id="GO:0004853">
    <property type="term" value="F:uroporphyrinogen decarboxylase activity"/>
    <property type="evidence" value="ECO:0007669"/>
    <property type="project" value="InterPro"/>
</dbReference>
<feature type="domain" description="Uroporphyrinogen decarboxylase (URO-D)" evidence="1">
    <location>
        <begin position="136"/>
        <end position="387"/>
    </location>
</feature>
<dbReference type="GO" id="GO:0006779">
    <property type="term" value="P:porphyrin-containing compound biosynthetic process"/>
    <property type="evidence" value="ECO:0007669"/>
    <property type="project" value="InterPro"/>
</dbReference>
<name>A0A133V0E4_9EURY</name>
<gene>
    <name evidence="2" type="ORF">AKJ40_02265</name>
</gene>
<comment type="caution">
    <text evidence="2">The sequence shown here is derived from an EMBL/GenBank/DDBJ whole genome shotgun (WGS) entry which is preliminary data.</text>
</comment>
<keyword evidence="3" id="KW-1185">Reference proteome</keyword>
<dbReference type="Proteomes" id="UP000070341">
    <property type="component" value="Unassembled WGS sequence"/>
</dbReference>
<dbReference type="PANTHER" id="PTHR47099:SF1">
    <property type="entry name" value="METHYLCOBAMIDE:COM METHYLTRANSFERASE MTBA"/>
    <property type="match status" value="1"/>
</dbReference>
<reference evidence="2 3" key="1">
    <citation type="journal article" date="2016" name="Sci. Rep.">
        <title>Metabolic traits of an uncultured archaeal lineage -MSBL1- from brine pools of the Red Sea.</title>
        <authorList>
            <person name="Mwirichia R."/>
            <person name="Alam I."/>
            <person name="Rashid M."/>
            <person name="Vinu M."/>
            <person name="Ba-Alawi W."/>
            <person name="Anthony Kamau A."/>
            <person name="Kamanda Ngugi D."/>
            <person name="Goker M."/>
            <person name="Klenk H.P."/>
            <person name="Bajic V."/>
            <person name="Stingl U."/>
        </authorList>
    </citation>
    <scope>NUCLEOTIDE SEQUENCE [LARGE SCALE GENOMIC DNA]</scope>
    <source>
        <strain evidence="2">SCGC-AAA259M10</strain>
    </source>
</reference>
<dbReference type="PANTHER" id="PTHR47099">
    <property type="entry name" value="METHYLCOBAMIDE:COM METHYLTRANSFERASE MTBA"/>
    <property type="match status" value="1"/>
</dbReference>
<proteinExistence type="predicted"/>
<accession>A0A133V0E4</accession>
<organism evidence="2 3">
    <name type="scientific">candidate division MSBL1 archaeon SCGC-AAA259M10</name>
    <dbReference type="NCBI Taxonomy" id="1698270"/>
    <lineage>
        <taxon>Archaea</taxon>
        <taxon>Methanobacteriati</taxon>
        <taxon>Methanobacteriota</taxon>
        <taxon>candidate division MSBL1</taxon>
    </lineage>
</organism>